<evidence type="ECO:0000313" key="8">
    <source>
        <dbReference type="Proteomes" id="UP000198406"/>
    </source>
</evidence>
<evidence type="ECO:0000259" key="6">
    <source>
        <dbReference type="Pfam" id="PF23598"/>
    </source>
</evidence>
<dbReference type="InterPro" id="IPR052595">
    <property type="entry name" value="LRRC69/RLP"/>
</dbReference>
<dbReference type="InterPro" id="IPR001611">
    <property type="entry name" value="Leu-rich_rpt"/>
</dbReference>
<dbReference type="FunFam" id="3.80.10.10:FF:000041">
    <property type="entry name" value="LRR receptor-like serine/threonine-protein kinase ERECTA"/>
    <property type="match status" value="1"/>
</dbReference>
<dbReference type="Pfam" id="PF23598">
    <property type="entry name" value="LRR_14"/>
    <property type="match status" value="1"/>
</dbReference>
<proteinExistence type="predicted"/>
<feature type="region of interest" description="Disordered" evidence="5">
    <location>
        <begin position="296"/>
        <end position="344"/>
    </location>
</feature>
<dbReference type="InParanoid" id="A0A1Z5K911"/>
<keyword evidence="2" id="KW-1003">Cell membrane</keyword>
<dbReference type="InterPro" id="IPR055414">
    <property type="entry name" value="LRR_R13L4/SHOC2-like"/>
</dbReference>
<dbReference type="PANTHER" id="PTHR48057">
    <property type="entry name" value="LEUCINE-RICH REPEAT SERINE/THREONINE-PROTEIN KINASE 1"/>
    <property type="match status" value="1"/>
</dbReference>
<feature type="compositionally biased region" description="Low complexity" evidence="5">
    <location>
        <begin position="814"/>
        <end position="826"/>
    </location>
</feature>
<dbReference type="InterPro" id="IPR003591">
    <property type="entry name" value="Leu-rich_rpt_typical-subtyp"/>
</dbReference>
<evidence type="ECO:0000256" key="3">
    <source>
        <dbReference type="ARBA" id="ARBA00022614"/>
    </source>
</evidence>
<dbReference type="SUPFAM" id="SSF52047">
    <property type="entry name" value="RNI-like"/>
    <property type="match status" value="1"/>
</dbReference>
<evidence type="ECO:0000256" key="2">
    <source>
        <dbReference type="ARBA" id="ARBA00022475"/>
    </source>
</evidence>
<evidence type="ECO:0000256" key="4">
    <source>
        <dbReference type="ARBA" id="ARBA00022737"/>
    </source>
</evidence>
<dbReference type="Pfam" id="PF00560">
    <property type="entry name" value="LRR_1"/>
    <property type="match status" value="2"/>
</dbReference>
<feature type="compositionally biased region" description="Polar residues" evidence="5">
    <location>
        <begin position="254"/>
        <end position="272"/>
    </location>
</feature>
<dbReference type="FunFam" id="3.80.10.10:FF:000383">
    <property type="entry name" value="Leucine-rich repeat receptor protein kinase EMS1"/>
    <property type="match status" value="1"/>
</dbReference>
<feature type="region of interest" description="Disordered" evidence="5">
    <location>
        <begin position="672"/>
        <end position="704"/>
    </location>
</feature>
<feature type="compositionally biased region" description="Low complexity" evidence="5">
    <location>
        <begin position="692"/>
        <end position="704"/>
    </location>
</feature>
<dbReference type="Proteomes" id="UP000198406">
    <property type="component" value="Unassembled WGS sequence"/>
</dbReference>
<dbReference type="SMART" id="SM00369">
    <property type="entry name" value="LRR_TYP"/>
    <property type="match status" value="6"/>
</dbReference>
<gene>
    <name evidence="7" type="ORF">FisN_17Hh006</name>
</gene>
<dbReference type="Gene3D" id="3.80.10.10">
    <property type="entry name" value="Ribonuclease Inhibitor"/>
    <property type="match status" value="2"/>
</dbReference>
<dbReference type="GO" id="GO:0005886">
    <property type="term" value="C:plasma membrane"/>
    <property type="evidence" value="ECO:0007669"/>
    <property type="project" value="UniProtKB-SubCell"/>
</dbReference>
<feature type="region of interest" description="Disordered" evidence="5">
    <location>
        <begin position="814"/>
        <end position="854"/>
    </location>
</feature>
<feature type="region of interest" description="Disordered" evidence="5">
    <location>
        <begin position="440"/>
        <end position="496"/>
    </location>
</feature>
<reference evidence="7 8" key="1">
    <citation type="journal article" date="2015" name="Plant Cell">
        <title>Oil accumulation by the oleaginous diatom Fistulifera solaris as revealed by the genome and transcriptome.</title>
        <authorList>
            <person name="Tanaka T."/>
            <person name="Maeda Y."/>
            <person name="Veluchamy A."/>
            <person name="Tanaka M."/>
            <person name="Abida H."/>
            <person name="Marechal E."/>
            <person name="Bowler C."/>
            <person name="Muto M."/>
            <person name="Sunaga Y."/>
            <person name="Tanaka M."/>
            <person name="Yoshino T."/>
            <person name="Taniguchi T."/>
            <person name="Fukuda Y."/>
            <person name="Nemoto M."/>
            <person name="Matsumoto M."/>
            <person name="Wong P.S."/>
            <person name="Aburatani S."/>
            <person name="Fujibuchi W."/>
        </authorList>
    </citation>
    <scope>NUCLEOTIDE SEQUENCE [LARGE SCALE GENOMIC DNA]</scope>
    <source>
        <strain evidence="7 8">JPCC DA0580</strain>
    </source>
</reference>
<keyword evidence="3" id="KW-0433">Leucine-rich repeat</keyword>
<accession>A0A1Z5K911</accession>
<name>A0A1Z5K911_FISSO</name>
<dbReference type="PANTHER" id="PTHR48057:SF29">
    <property type="entry name" value="OS02G0609900 PROTEIN"/>
    <property type="match status" value="1"/>
</dbReference>
<comment type="caution">
    <text evidence="7">The sequence shown here is derived from an EMBL/GenBank/DDBJ whole genome shotgun (WGS) entry which is preliminary data.</text>
</comment>
<keyword evidence="4" id="KW-0677">Repeat</keyword>
<keyword evidence="8" id="KW-1185">Reference proteome</keyword>
<feature type="region of interest" description="Disordered" evidence="5">
    <location>
        <begin position="68"/>
        <end position="87"/>
    </location>
</feature>
<evidence type="ECO:0000256" key="5">
    <source>
        <dbReference type="SAM" id="MobiDB-lite"/>
    </source>
</evidence>
<feature type="domain" description="Disease resistance R13L4/SHOC-2-like LRR" evidence="6">
    <location>
        <begin position="1044"/>
        <end position="1178"/>
    </location>
</feature>
<feature type="region of interest" description="Disordered" evidence="5">
    <location>
        <begin position="567"/>
        <end position="601"/>
    </location>
</feature>
<feature type="compositionally biased region" description="Polar residues" evidence="5">
    <location>
        <begin position="827"/>
        <end position="853"/>
    </location>
</feature>
<feature type="compositionally biased region" description="Low complexity" evidence="5">
    <location>
        <begin position="476"/>
        <end position="489"/>
    </location>
</feature>
<dbReference type="OrthoDB" id="46005at2759"/>
<organism evidence="7 8">
    <name type="scientific">Fistulifera solaris</name>
    <name type="common">Oleaginous diatom</name>
    <dbReference type="NCBI Taxonomy" id="1519565"/>
    <lineage>
        <taxon>Eukaryota</taxon>
        <taxon>Sar</taxon>
        <taxon>Stramenopiles</taxon>
        <taxon>Ochrophyta</taxon>
        <taxon>Bacillariophyta</taxon>
        <taxon>Bacillariophyceae</taxon>
        <taxon>Bacillariophycidae</taxon>
        <taxon>Naviculales</taxon>
        <taxon>Naviculaceae</taxon>
        <taxon>Fistulifera</taxon>
    </lineage>
</organism>
<keyword evidence="2" id="KW-0472">Membrane</keyword>
<evidence type="ECO:0000256" key="1">
    <source>
        <dbReference type="ARBA" id="ARBA00004236"/>
    </source>
</evidence>
<dbReference type="PROSITE" id="PS51450">
    <property type="entry name" value="LRR"/>
    <property type="match status" value="1"/>
</dbReference>
<feature type="region of interest" description="Disordered" evidence="5">
    <location>
        <begin position="248"/>
        <end position="280"/>
    </location>
</feature>
<comment type="subcellular location">
    <subcellularLocation>
        <location evidence="1">Cell membrane</location>
    </subcellularLocation>
</comment>
<dbReference type="EMBL" id="BDSP01000185">
    <property type="protein sequence ID" value="GAX22625.1"/>
    <property type="molecule type" value="Genomic_DNA"/>
</dbReference>
<feature type="compositionally biased region" description="Polar residues" evidence="5">
    <location>
        <begin position="567"/>
        <end position="584"/>
    </location>
</feature>
<feature type="compositionally biased region" description="Basic and acidic residues" evidence="5">
    <location>
        <begin position="585"/>
        <end position="594"/>
    </location>
</feature>
<dbReference type="InterPro" id="IPR032675">
    <property type="entry name" value="LRR_dom_sf"/>
</dbReference>
<protein>
    <recommendedName>
        <fullName evidence="6">Disease resistance R13L4/SHOC-2-like LRR domain-containing protein</fullName>
    </recommendedName>
</protein>
<sequence length="1284" mass="139168">METDQSGDQGDNFRQQLQHFDDLLEEQQSALRDLLASPLGTKDEDDDLADELEDLARSEELLRQELTKLPNKADPVEPSNSQPIRSQFPEISHRPLDVKETNAAIPKQNTGSSYEEHGIIFYRDNWDDELFRYIKGNDHHDGDYDNVEELTWNVGNFVSGPGKGSPDKSLAELDMMLSFDQPTLSITDEEHGRVEKRQKRRQITSDVEEAAIIPLSATIYQSTAGPTVTPQKELQDLNVNNELSFTKPFLAKTPSPSKESSMSITPQSTDAPTPTRAPSPLKNKVAKLWFGKPAAKKDHFPSPASMSGKRPWFSRTPPPAAAKSGERAALPPAKTPPYNASSRVRLPQDPAYSVERISTNSESPSTPTLVSILQDTMAFNPLEEHHEQVLGSLMLSPENIVFESSSDDDTYDKSIEHARKNLDYALEGKLAAEEGASSLAAGSFPDESEISPALAGHPGHVRRPSLGDREPPQRWSPASSSGGSRSASSNGVKWNNPEIDYARATPKDLYPEFHFYALKSEDTARVPSSGVEQLQPENALNLSPVRSLNTSSDSASFESALEVPATSASIGTSSGNDALSSNEARSLKSVEEPFTKGSSTASQSFVTAMDDIPFSGSVSVKTISSGDASHITYATAREQEEESSSLVNGRITSGDSLDDGLSNMEAGNATVETVAAPAKDLTTYRNSDSDSETSQSRTSREQTSSCLHAVKQGIASPLPILLMLVILMAAVGISIRLIIESSRNENATILVPEENFSMPSLSPSTDQLSSEPLFPTSKPTMTPNIPSRAPSITPSEPVPFLGPTLTPTLATTLSTAPSTTPTAQSTVPSIIRSTSASPTGETLLPTRSTTSAAPSDVRSDLFKLLSSVSFDAGVALRNASTPQYAAYTWLSGDESLPNYSDDRLIQRYALATIYFSTDGDGWARKTGWLGDGYECKWYMRSSIGSCDLVGRIVSLNLDFNDIGGTIPPEIGLLAHLKQLDLGGGPGRQLSGSLPKEVGQLKMLKRLVLTGNRLTGTIPTEIGSLLDVEEIRINGNLLRGTVPTEISNLRNVRIIDLSDNKLTGSIASSVRNLTGLQSLLLDNNTFVGELPSEIGNLLGLQTLSLAGNRISGIPKEIGSLVNLTSFHLDRNEVSSSLPSTLQQLTNLRYLTLSQNKFNSTIPSTLGSLINLNELDLSLNRFTGTIPGEIGEINSRLRVLKLNGNKLTGSIPDKFSHLDRINMLALHDNLLIGAVPYTVCRVFEWIIPSFSVDCNEVDCPCCTFCCDEQSGCTCQYKDTEEEWRCY</sequence>
<evidence type="ECO:0000313" key="7">
    <source>
        <dbReference type="EMBL" id="GAX22625.1"/>
    </source>
</evidence>